<sequence>MVNHQHTLAKPVSSTGIGVHSGNIVNLTLLPAPANHGIRFVRTDLPGRPGVTAHFNNVVDTSLATVIGAEGCIVSTVEHLMAGFSGMSIDNAIVEVDAYELPIMDGSAGPFTELIQSAGILRQEEGSKCYFKVNTPITLAENGKSVTVYPADQFRITCTIVYNHPLIGTQTCDFVVTPEIFRKEICTARTFGFLHEVEMMKRYGLGRGGSLENALVIDTDRVLNEGGLRFADEFVRHKALDLIGDFSLIGMPIMGHVVTHCSGHAFNHAFLEKFFSQKESWETCTLVSDALQAGGKK</sequence>
<evidence type="ECO:0000256" key="12">
    <source>
        <dbReference type="HAMAP-Rule" id="MF_00388"/>
    </source>
</evidence>
<dbReference type="GO" id="GO:0009245">
    <property type="term" value="P:lipid A biosynthetic process"/>
    <property type="evidence" value="ECO:0007669"/>
    <property type="project" value="UniProtKB-UniRule"/>
</dbReference>
<dbReference type="Gene3D" id="3.30.230.20">
    <property type="entry name" value="lpxc deacetylase, domain 1"/>
    <property type="match status" value="1"/>
</dbReference>
<dbReference type="EMBL" id="AP021879">
    <property type="protein sequence ID" value="BBO91914.1"/>
    <property type="molecule type" value="Genomic_DNA"/>
</dbReference>
<dbReference type="GO" id="GO:0016020">
    <property type="term" value="C:membrane"/>
    <property type="evidence" value="ECO:0007669"/>
    <property type="project" value="GOC"/>
</dbReference>
<name>A0A5K8AJR5_9BACT</name>
<evidence type="ECO:0000256" key="6">
    <source>
        <dbReference type="ARBA" id="ARBA00022556"/>
    </source>
</evidence>
<evidence type="ECO:0000256" key="11">
    <source>
        <dbReference type="ARBA" id="ARBA00024535"/>
    </source>
</evidence>
<keyword evidence="14" id="KW-1185">Reference proteome</keyword>
<proteinExistence type="inferred from homology"/>
<evidence type="ECO:0000256" key="10">
    <source>
        <dbReference type="ARBA" id="ARBA00023098"/>
    </source>
</evidence>
<keyword evidence="7 12" id="KW-0479">Metal-binding</keyword>
<comment type="function">
    <text evidence="2 12">Catalyzes the hydrolysis of UDP-3-O-myristoyl-N-acetylglucosamine to form UDP-3-O-myristoylglucosamine and acetate, the committed step in lipid A biosynthesis.</text>
</comment>
<feature type="binding site" evidence="12">
    <location>
        <position position="237"/>
    </location>
    <ligand>
        <name>Zn(2+)</name>
        <dbReference type="ChEBI" id="CHEBI:29105"/>
    </ligand>
</feature>
<evidence type="ECO:0000256" key="2">
    <source>
        <dbReference type="ARBA" id="ARBA00002923"/>
    </source>
</evidence>
<evidence type="ECO:0000256" key="3">
    <source>
        <dbReference type="ARBA" id="ARBA00005002"/>
    </source>
</evidence>
<evidence type="ECO:0000256" key="5">
    <source>
        <dbReference type="ARBA" id="ARBA00022516"/>
    </source>
</evidence>
<dbReference type="GO" id="GO:0103117">
    <property type="term" value="F:UDP-3-O-acyl-N-acetylglucosamine deacetylase activity"/>
    <property type="evidence" value="ECO:0007669"/>
    <property type="project" value="UniProtKB-UniRule"/>
</dbReference>
<evidence type="ECO:0000256" key="8">
    <source>
        <dbReference type="ARBA" id="ARBA00022801"/>
    </source>
</evidence>
<dbReference type="InterPro" id="IPR004463">
    <property type="entry name" value="UDP-acyl_GlcNac_deAcase"/>
</dbReference>
<accession>A0A5K8AJR5</accession>
<organism evidence="13 14">
    <name type="scientific">Desulfosarcina ovata subsp. ovata</name>
    <dbReference type="NCBI Taxonomy" id="2752305"/>
    <lineage>
        <taxon>Bacteria</taxon>
        <taxon>Pseudomonadati</taxon>
        <taxon>Thermodesulfobacteriota</taxon>
        <taxon>Desulfobacteria</taxon>
        <taxon>Desulfobacterales</taxon>
        <taxon>Desulfosarcinaceae</taxon>
        <taxon>Desulfosarcina</taxon>
    </lineage>
</organism>
<feature type="binding site" evidence="12">
    <location>
        <position position="241"/>
    </location>
    <ligand>
        <name>Zn(2+)</name>
        <dbReference type="ChEBI" id="CHEBI:29105"/>
    </ligand>
</feature>
<dbReference type="AlphaFoldDB" id="A0A5K8AJR5"/>
<dbReference type="GO" id="GO:0046872">
    <property type="term" value="F:metal ion binding"/>
    <property type="evidence" value="ECO:0007669"/>
    <property type="project" value="UniProtKB-KW"/>
</dbReference>
<reference evidence="13 14" key="1">
    <citation type="submission" date="2019-11" db="EMBL/GenBank/DDBJ databases">
        <title>Comparative genomics of hydrocarbon-degrading Desulfosarcina strains.</title>
        <authorList>
            <person name="Watanabe M."/>
            <person name="Kojima H."/>
            <person name="Fukui M."/>
        </authorList>
    </citation>
    <scope>NUCLEOTIDE SEQUENCE [LARGE SCALE GENOMIC DNA]</scope>
    <source>
        <strain evidence="14">oXyS1</strain>
    </source>
</reference>
<dbReference type="EC" id="3.5.1.108" evidence="4 12"/>
<dbReference type="SUPFAM" id="SSF54211">
    <property type="entry name" value="Ribosomal protein S5 domain 2-like"/>
    <property type="match status" value="2"/>
</dbReference>
<feature type="binding site" evidence="12">
    <location>
        <position position="79"/>
    </location>
    <ligand>
        <name>Zn(2+)</name>
        <dbReference type="ChEBI" id="CHEBI:29105"/>
    </ligand>
</feature>
<dbReference type="Gene3D" id="3.30.1700.10">
    <property type="entry name" value="lpxc deacetylase, domain 2"/>
    <property type="match status" value="1"/>
</dbReference>
<comment type="catalytic activity">
    <reaction evidence="11 12">
        <text>a UDP-3-O-[(3R)-3-hydroxyacyl]-N-acetyl-alpha-D-glucosamine + H2O = a UDP-3-O-[(3R)-3-hydroxyacyl]-alpha-D-glucosamine + acetate</text>
        <dbReference type="Rhea" id="RHEA:67816"/>
        <dbReference type="ChEBI" id="CHEBI:15377"/>
        <dbReference type="ChEBI" id="CHEBI:30089"/>
        <dbReference type="ChEBI" id="CHEBI:137740"/>
        <dbReference type="ChEBI" id="CHEBI:173225"/>
        <dbReference type="EC" id="3.5.1.108"/>
    </reaction>
</comment>
<feature type="active site" description="Proton donor" evidence="12">
    <location>
        <position position="264"/>
    </location>
</feature>
<dbReference type="Pfam" id="PF03331">
    <property type="entry name" value="LpxC"/>
    <property type="match status" value="1"/>
</dbReference>
<dbReference type="NCBIfam" id="TIGR00325">
    <property type="entry name" value="lpxC"/>
    <property type="match status" value="1"/>
</dbReference>
<dbReference type="PANTHER" id="PTHR33694:SF1">
    <property type="entry name" value="UDP-3-O-ACYL-N-ACETYLGLUCOSAMINE DEACETYLASE 1, MITOCHONDRIAL-RELATED"/>
    <property type="match status" value="1"/>
</dbReference>
<protein>
    <recommendedName>
        <fullName evidence="4 12">UDP-3-O-acyl-N-acetylglucosamine deacetylase</fullName>
        <shortName evidence="12">UDP-3-O-acyl-GlcNAc deacetylase</shortName>
        <ecNumber evidence="4 12">3.5.1.108</ecNumber>
    </recommendedName>
    <alternativeName>
        <fullName evidence="12">UDP-3-O-[R-3-hydroxymyristoyl]-N-acetylglucosamine deacetylase</fullName>
    </alternativeName>
</protein>
<evidence type="ECO:0000256" key="4">
    <source>
        <dbReference type="ARBA" id="ARBA00012745"/>
    </source>
</evidence>
<gene>
    <name evidence="12 13" type="primary">lpxC</name>
    <name evidence="13" type="ORF">DSCOOX_50940</name>
</gene>
<keyword evidence="5 12" id="KW-0444">Lipid biosynthesis</keyword>
<evidence type="ECO:0000256" key="9">
    <source>
        <dbReference type="ARBA" id="ARBA00022833"/>
    </source>
</evidence>
<dbReference type="UniPathway" id="UPA00359">
    <property type="reaction ID" value="UER00478"/>
</dbReference>
<evidence type="ECO:0000256" key="1">
    <source>
        <dbReference type="ARBA" id="ARBA00001947"/>
    </source>
</evidence>
<dbReference type="RefSeq" id="WP_155312750.1">
    <property type="nucleotide sequence ID" value="NZ_AP021879.1"/>
</dbReference>
<evidence type="ECO:0000256" key="7">
    <source>
        <dbReference type="ARBA" id="ARBA00022723"/>
    </source>
</evidence>
<dbReference type="HAMAP" id="MF_00388">
    <property type="entry name" value="LpxC"/>
    <property type="match status" value="1"/>
</dbReference>
<comment type="similarity">
    <text evidence="12">Belongs to the LpxC family.</text>
</comment>
<dbReference type="PANTHER" id="PTHR33694">
    <property type="entry name" value="UDP-3-O-ACYL-N-ACETYLGLUCOSAMINE DEACETYLASE 1, MITOCHONDRIAL-RELATED"/>
    <property type="match status" value="1"/>
</dbReference>
<keyword evidence="10 12" id="KW-0443">Lipid metabolism</keyword>
<comment type="cofactor">
    <cofactor evidence="1 12">
        <name>Zn(2+)</name>
        <dbReference type="ChEBI" id="CHEBI:29105"/>
    </cofactor>
</comment>
<keyword evidence="9 12" id="KW-0862">Zinc</keyword>
<keyword evidence="6 12" id="KW-0441">Lipid A biosynthesis</keyword>
<dbReference type="InterPro" id="IPR020568">
    <property type="entry name" value="Ribosomal_Su5_D2-typ_SF"/>
</dbReference>
<evidence type="ECO:0000313" key="13">
    <source>
        <dbReference type="EMBL" id="BBO91914.1"/>
    </source>
</evidence>
<dbReference type="Proteomes" id="UP000422108">
    <property type="component" value="Chromosome"/>
</dbReference>
<keyword evidence="8 12" id="KW-0378">Hydrolase</keyword>
<dbReference type="InterPro" id="IPR015870">
    <property type="entry name" value="UDP-acyl_N-AcGlcN_deAcase_N"/>
</dbReference>
<dbReference type="InterPro" id="IPR011334">
    <property type="entry name" value="UDP-acyl_GlcNac_deAcase_C"/>
</dbReference>
<comment type="pathway">
    <text evidence="3 12">Glycolipid biosynthesis; lipid IV(A) biosynthesis; lipid IV(A) from (3R)-3-hydroxytetradecanoyl-[acyl-carrier-protein] and UDP-N-acetyl-alpha-D-glucosamine: step 2/6.</text>
</comment>
<evidence type="ECO:0000313" key="14">
    <source>
        <dbReference type="Proteomes" id="UP000422108"/>
    </source>
</evidence>